<feature type="binding site" evidence="12">
    <location>
        <position position="274"/>
    </location>
    <ligand>
        <name>NAD(+)</name>
        <dbReference type="ChEBI" id="CHEBI:57540"/>
    </ligand>
</feature>
<evidence type="ECO:0000256" key="7">
    <source>
        <dbReference type="ARBA" id="ARBA00023027"/>
    </source>
</evidence>
<dbReference type="OrthoDB" id="9800167at2"/>
<dbReference type="STRING" id="1471761.B0W44_03210"/>
<dbReference type="Gene3D" id="3.30.390.30">
    <property type="match status" value="1"/>
</dbReference>
<evidence type="ECO:0000256" key="6">
    <source>
        <dbReference type="ARBA" id="ARBA00023002"/>
    </source>
</evidence>
<sequence length="471" mass="49811">MVVGDFANEVDVLVVGGGPGGYVAAIRAAQLGRDVTLVEKGALGGVCLNVGCIPSKALISAAELAERMKQAGNMGVVAENVSVDFLKMQEWKNGVVKQLTKGVGQLLKSNKITVVQGEAYFSGTDQVRVATEESSETYKFNDCIVATGSSSAELKALPFDGERIISSTEALNLQQVPKNMIVVGGGYIGLELGTAYAKLGSDVTILEGMDQLLPGTDPKVVRIITKNLKKQKVTFKTNAFVKKADVHGDSVTVTADVKGEEQTFTADVVLVSVGRHPNTSDLGLEQIGVELDDKGFVKVNEKMQTNVDHIYAIGDITGPPMLAHKASYEGKVAAEVIAGEASAVDYRAMPYVVFSDPEIAYTGLSEEEAKAEGYDVTSFRFPFPANGRALSMNAADGFVNVVADRETQRILGVQIVGPEASSLIAEAVMAIEFGATAEDIALTIHAHPTLPEVIQEAAEGILGHAIHTANR</sequence>
<dbReference type="GO" id="GO:0004148">
    <property type="term" value="F:dihydrolipoyl dehydrogenase (NADH) activity"/>
    <property type="evidence" value="ECO:0007669"/>
    <property type="project" value="UniProtKB-EC"/>
</dbReference>
<dbReference type="PROSITE" id="PS00076">
    <property type="entry name" value="PYRIDINE_REDOX_1"/>
    <property type="match status" value="1"/>
</dbReference>
<evidence type="ECO:0000259" key="15">
    <source>
        <dbReference type="Pfam" id="PF02852"/>
    </source>
</evidence>
<dbReference type="EC" id="1.8.1.4" evidence="2 14"/>
<name>A0A1U9K4H3_9BACL</name>
<comment type="catalytic activity">
    <reaction evidence="10 14">
        <text>N(6)-[(R)-dihydrolipoyl]-L-lysyl-[protein] + NAD(+) = N(6)-[(R)-lipoyl]-L-lysyl-[protein] + NADH + H(+)</text>
        <dbReference type="Rhea" id="RHEA:15045"/>
        <dbReference type="Rhea" id="RHEA-COMP:10474"/>
        <dbReference type="Rhea" id="RHEA-COMP:10475"/>
        <dbReference type="ChEBI" id="CHEBI:15378"/>
        <dbReference type="ChEBI" id="CHEBI:57540"/>
        <dbReference type="ChEBI" id="CHEBI:57945"/>
        <dbReference type="ChEBI" id="CHEBI:83099"/>
        <dbReference type="ChEBI" id="CHEBI:83100"/>
        <dbReference type="EC" id="1.8.1.4"/>
    </reaction>
</comment>
<dbReference type="Pfam" id="PF02852">
    <property type="entry name" value="Pyr_redox_dim"/>
    <property type="match status" value="1"/>
</dbReference>
<feature type="binding site" evidence="12">
    <location>
        <position position="56"/>
    </location>
    <ligand>
        <name>FAD</name>
        <dbReference type="ChEBI" id="CHEBI:57692"/>
    </ligand>
</feature>
<evidence type="ECO:0000256" key="9">
    <source>
        <dbReference type="ARBA" id="ARBA00023284"/>
    </source>
</evidence>
<comment type="similarity">
    <text evidence="1 14">Belongs to the class-I pyridine nucleotide-disulfide oxidoreductase family.</text>
</comment>
<keyword evidence="9 14" id="KW-0676">Redox-active center</keyword>
<feature type="binding site" evidence="12">
    <location>
        <begin position="321"/>
        <end position="324"/>
    </location>
    <ligand>
        <name>FAD</name>
        <dbReference type="ChEBI" id="CHEBI:57692"/>
    </ligand>
</feature>
<dbReference type="InterPro" id="IPR016156">
    <property type="entry name" value="FAD/NAD-linked_Rdtase_dimer_sf"/>
</dbReference>
<feature type="domain" description="FAD/NAD(P)-binding" evidence="16">
    <location>
        <begin position="11"/>
        <end position="330"/>
    </location>
</feature>
<accession>A0A1U9K4H3</accession>
<dbReference type="SUPFAM" id="SSF55424">
    <property type="entry name" value="FAD/NAD-linked reductases, dimerisation (C-terminal) domain"/>
    <property type="match status" value="1"/>
</dbReference>
<organism evidence="17 18">
    <name type="scientific">Novibacillus thermophilus</name>
    <dbReference type="NCBI Taxonomy" id="1471761"/>
    <lineage>
        <taxon>Bacteria</taxon>
        <taxon>Bacillati</taxon>
        <taxon>Bacillota</taxon>
        <taxon>Bacilli</taxon>
        <taxon>Bacillales</taxon>
        <taxon>Thermoactinomycetaceae</taxon>
        <taxon>Novibacillus</taxon>
    </lineage>
</organism>
<evidence type="ECO:0000256" key="12">
    <source>
        <dbReference type="PIRSR" id="PIRSR000350-3"/>
    </source>
</evidence>
<evidence type="ECO:0000313" key="18">
    <source>
        <dbReference type="Proteomes" id="UP000188603"/>
    </source>
</evidence>
<dbReference type="GO" id="GO:0050660">
    <property type="term" value="F:flavin adenine dinucleotide binding"/>
    <property type="evidence" value="ECO:0007669"/>
    <property type="project" value="InterPro"/>
</dbReference>
<evidence type="ECO:0000256" key="1">
    <source>
        <dbReference type="ARBA" id="ARBA00007532"/>
    </source>
</evidence>
<evidence type="ECO:0000259" key="16">
    <source>
        <dbReference type="Pfam" id="PF07992"/>
    </source>
</evidence>
<dbReference type="InterPro" id="IPR006258">
    <property type="entry name" value="Lipoamide_DH"/>
</dbReference>
<dbReference type="EMBL" id="CP019699">
    <property type="protein sequence ID" value="AQS54928.1"/>
    <property type="molecule type" value="Genomic_DNA"/>
</dbReference>
<dbReference type="PANTHER" id="PTHR22912">
    <property type="entry name" value="DISULFIDE OXIDOREDUCTASE"/>
    <property type="match status" value="1"/>
</dbReference>
<keyword evidence="7 12" id="KW-0520">NAD</keyword>
<dbReference type="Gene3D" id="3.50.50.60">
    <property type="entry name" value="FAD/NAD(P)-binding domain"/>
    <property type="match status" value="2"/>
</dbReference>
<evidence type="ECO:0000256" key="4">
    <source>
        <dbReference type="ARBA" id="ARBA00022630"/>
    </source>
</evidence>
<feature type="binding site" evidence="12">
    <location>
        <begin position="184"/>
        <end position="191"/>
    </location>
    <ligand>
        <name>NAD(+)</name>
        <dbReference type="ChEBI" id="CHEBI:57540"/>
    </ligand>
</feature>
<dbReference type="PRINTS" id="PR00368">
    <property type="entry name" value="FADPNR"/>
</dbReference>
<feature type="domain" description="Pyridine nucleotide-disulphide oxidoreductase dimerisation" evidence="15">
    <location>
        <begin position="349"/>
        <end position="458"/>
    </location>
</feature>
<dbReference type="InterPro" id="IPR036188">
    <property type="entry name" value="FAD/NAD-bd_sf"/>
</dbReference>
<gene>
    <name evidence="17" type="ORF">B0W44_03210</name>
</gene>
<dbReference type="PIRSF" id="PIRSF000350">
    <property type="entry name" value="Mercury_reductase_MerA"/>
    <property type="match status" value="1"/>
</dbReference>
<dbReference type="PRINTS" id="PR00411">
    <property type="entry name" value="PNDRDTASEI"/>
</dbReference>
<proteinExistence type="inferred from homology"/>
<feature type="binding site" evidence="12">
    <location>
        <position position="315"/>
    </location>
    <ligand>
        <name>FAD</name>
        <dbReference type="ChEBI" id="CHEBI:57692"/>
    </ligand>
</feature>
<reference evidence="17 18" key="1">
    <citation type="journal article" date="2015" name="Int. J. Syst. Evol. Microbiol.">
        <title>Novibacillus thermophilus gen. nov., sp. nov., a Gram-staining-negative and moderately thermophilic member of the family Thermoactinomycetaceae.</title>
        <authorList>
            <person name="Yang G."/>
            <person name="Chen J."/>
            <person name="Zhou S."/>
        </authorList>
    </citation>
    <scope>NUCLEOTIDE SEQUENCE [LARGE SCALE GENOMIC DNA]</scope>
    <source>
        <strain evidence="17 18">SG-1</strain>
    </source>
</reference>
<dbReference type="FunFam" id="3.30.390.30:FF:000001">
    <property type="entry name" value="Dihydrolipoyl dehydrogenase"/>
    <property type="match status" value="1"/>
</dbReference>
<dbReference type="RefSeq" id="WP_077718744.1">
    <property type="nucleotide sequence ID" value="NZ_CP019699.1"/>
</dbReference>
<evidence type="ECO:0000256" key="5">
    <source>
        <dbReference type="ARBA" id="ARBA00022827"/>
    </source>
</evidence>
<evidence type="ECO:0000256" key="8">
    <source>
        <dbReference type="ARBA" id="ARBA00023157"/>
    </source>
</evidence>
<keyword evidence="6 14" id="KW-0560">Oxidoreductase</keyword>
<feature type="active site" description="Proton acceptor" evidence="11">
    <location>
        <position position="447"/>
    </location>
</feature>
<comment type="miscellaneous">
    <text evidence="14">The active site is a redox-active disulfide bond.</text>
</comment>
<keyword evidence="18" id="KW-1185">Reference proteome</keyword>
<feature type="binding site" evidence="12">
    <location>
        <position position="207"/>
    </location>
    <ligand>
        <name>NAD(+)</name>
        <dbReference type="ChEBI" id="CHEBI:57540"/>
    </ligand>
</feature>
<evidence type="ECO:0000256" key="13">
    <source>
        <dbReference type="PIRSR" id="PIRSR000350-4"/>
    </source>
</evidence>
<evidence type="ECO:0000256" key="11">
    <source>
        <dbReference type="PIRSR" id="PIRSR000350-2"/>
    </source>
</evidence>
<dbReference type="InterPro" id="IPR001100">
    <property type="entry name" value="Pyr_nuc-diS_OxRdtase"/>
</dbReference>
<dbReference type="InterPro" id="IPR004099">
    <property type="entry name" value="Pyr_nucl-diS_OxRdtase_dimer"/>
</dbReference>
<dbReference type="Proteomes" id="UP000188603">
    <property type="component" value="Chromosome"/>
</dbReference>
<evidence type="ECO:0000256" key="14">
    <source>
        <dbReference type="RuleBase" id="RU003692"/>
    </source>
</evidence>
<keyword evidence="5 12" id="KW-0274">FAD</keyword>
<dbReference type="GO" id="GO:0006103">
    <property type="term" value="P:2-oxoglutarate metabolic process"/>
    <property type="evidence" value="ECO:0007669"/>
    <property type="project" value="TreeGrafter"/>
</dbReference>
<dbReference type="AlphaFoldDB" id="A0A1U9K4H3"/>
<evidence type="ECO:0000313" key="17">
    <source>
        <dbReference type="EMBL" id="AQS54928.1"/>
    </source>
</evidence>
<dbReference type="KEGG" id="ntr:B0W44_03210"/>
<dbReference type="PANTHER" id="PTHR22912:SF160">
    <property type="entry name" value="DIHYDROLIPOYL DEHYDROGENASE"/>
    <property type="match status" value="1"/>
</dbReference>
<feature type="disulfide bond" description="Redox-active" evidence="13">
    <location>
        <begin position="47"/>
        <end position="52"/>
    </location>
</feature>
<evidence type="ECO:0000256" key="2">
    <source>
        <dbReference type="ARBA" id="ARBA00012608"/>
    </source>
</evidence>
<dbReference type="InterPro" id="IPR023753">
    <property type="entry name" value="FAD/NAD-binding_dom"/>
</dbReference>
<evidence type="ECO:0000256" key="3">
    <source>
        <dbReference type="ARBA" id="ARBA00016961"/>
    </source>
</evidence>
<feature type="binding site" evidence="12">
    <location>
        <begin position="147"/>
        <end position="149"/>
    </location>
    <ligand>
        <name>FAD</name>
        <dbReference type="ChEBI" id="CHEBI:57692"/>
    </ligand>
</feature>
<evidence type="ECO:0000256" key="10">
    <source>
        <dbReference type="ARBA" id="ARBA00049187"/>
    </source>
</evidence>
<dbReference type="InterPro" id="IPR012999">
    <property type="entry name" value="Pyr_OxRdtase_I_AS"/>
</dbReference>
<dbReference type="NCBIfam" id="TIGR01350">
    <property type="entry name" value="lipoamide_DH"/>
    <property type="match status" value="1"/>
</dbReference>
<protein>
    <recommendedName>
        <fullName evidence="3 14">Dihydrolipoyl dehydrogenase</fullName>
        <ecNumber evidence="2 14">1.8.1.4</ecNumber>
    </recommendedName>
</protein>
<dbReference type="SUPFAM" id="SSF51905">
    <property type="entry name" value="FAD/NAD(P)-binding domain"/>
    <property type="match status" value="1"/>
</dbReference>
<dbReference type="Pfam" id="PF07992">
    <property type="entry name" value="Pyr_redox_2"/>
    <property type="match status" value="1"/>
</dbReference>
<keyword evidence="4 14" id="KW-0285">Flavoprotein</keyword>
<keyword evidence="8" id="KW-1015">Disulfide bond</keyword>
<keyword evidence="12" id="KW-0547">Nucleotide-binding</keyword>
<comment type="cofactor">
    <cofactor evidence="12 14">
        <name>FAD</name>
        <dbReference type="ChEBI" id="CHEBI:57692"/>
    </cofactor>
    <text evidence="12 14">Binds 1 FAD per subunit.</text>
</comment>
<dbReference type="InterPro" id="IPR050151">
    <property type="entry name" value="Class-I_Pyr_Nuc-Dis_Oxidored"/>
</dbReference>